<feature type="transmembrane region" description="Helical" evidence="7">
    <location>
        <begin position="182"/>
        <end position="205"/>
    </location>
</feature>
<reference evidence="10" key="1">
    <citation type="submission" date="2016-06" db="EMBL/GenBank/DDBJ databases">
        <title>Complete genome sequence of Actinoalloteichus fjordicus DSM 46855 (=ADI127-17), type strain of the new species Actinoalloteichus fjordicus.</title>
        <authorList>
            <person name="Ruckert C."/>
            <person name="Nouioui I."/>
            <person name="Willmese J."/>
            <person name="van Wezel G."/>
            <person name="Klenk H.-P."/>
            <person name="Kalinowski J."/>
            <person name="Zotchev S.B."/>
        </authorList>
    </citation>
    <scope>NUCLEOTIDE SEQUENCE [LARGE SCALE GENOMIC DNA]</scope>
    <source>
        <strain evidence="10">ADI127-7</strain>
    </source>
</reference>
<gene>
    <name evidence="9" type="ORF">UA74_27800</name>
</gene>
<keyword evidence="4 7" id="KW-1133">Transmembrane helix</keyword>
<accession>A0AAC9LHQ4</accession>
<dbReference type="KEGG" id="acad:UA74_27800"/>
<dbReference type="RefSeq" id="WP_083683728.1">
    <property type="nucleotide sequence ID" value="NZ_CP016076.1"/>
</dbReference>
<dbReference type="InterPro" id="IPR000620">
    <property type="entry name" value="EamA_dom"/>
</dbReference>
<evidence type="ECO:0000313" key="10">
    <source>
        <dbReference type="Proteomes" id="UP000185511"/>
    </source>
</evidence>
<dbReference type="PANTHER" id="PTHR32322">
    <property type="entry name" value="INNER MEMBRANE TRANSPORTER"/>
    <property type="match status" value="1"/>
</dbReference>
<dbReference type="Pfam" id="PF00892">
    <property type="entry name" value="EamA"/>
    <property type="match status" value="2"/>
</dbReference>
<feature type="transmembrane region" description="Helical" evidence="7">
    <location>
        <begin position="67"/>
        <end position="88"/>
    </location>
</feature>
<feature type="transmembrane region" description="Helical" evidence="7">
    <location>
        <begin position="270"/>
        <end position="288"/>
    </location>
</feature>
<dbReference type="PANTHER" id="PTHR32322:SF9">
    <property type="entry name" value="AMINO-ACID METABOLITE EFFLUX PUMP-RELATED"/>
    <property type="match status" value="1"/>
</dbReference>
<evidence type="ECO:0000256" key="4">
    <source>
        <dbReference type="ARBA" id="ARBA00022989"/>
    </source>
</evidence>
<dbReference type="SUPFAM" id="SSF103481">
    <property type="entry name" value="Multidrug resistance efflux transporter EmrE"/>
    <property type="match status" value="2"/>
</dbReference>
<feature type="transmembrane region" description="Helical" evidence="7">
    <location>
        <begin position="94"/>
        <end position="115"/>
    </location>
</feature>
<keyword evidence="5 7" id="KW-0472">Membrane</keyword>
<keyword evidence="10" id="KW-1185">Reference proteome</keyword>
<dbReference type="InterPro" id="IPR050638">
    <property type="entry name" value="AA-Vitamin_Transporters"/>
</dbReference>
<feature type="domain" description="EamA" evidence="8">
    <location>
        <begin position="151"/>
        <end position="286"/>
    </location>
</feature>
<feature type="transmembrane region" description="Helical" evidence="7">
    <location>
        <begin position="122"/>
        <end position="143"/>
    </location>
</feature>
<feature type="transmembrane region" description="Helical" evidence="7">
    <location>
        <begin position="300"/>
        <end position="321"/>
    </location>
</feature>
<dbReference type="InterPro" id="IPR037185">
    <property type="entry name" value="EmrE-like"/>
</dbReference>
<evidence type="ECO:0000256" key="3">
    <source>
        <dbReference type="ARBA" id="ARBA00022692"/>
    </source>
</evidence>
<feature type="transmembrane region" description="Helical" evidence="7">
    <location>
        <begin position="244"/>
        <end position="264"/>
    </location>
</feature>
<sequence length="382" mass="38843">MVSSGASLVRMAALASLFGSSFLFMKIALGSFSPAQITLLRLVLGAAVLVGVCAVRRITLPREPRLWLVVAGAALFANTLPFTLFAVAGQTVDVGLSGVLNATTPLWALALAVAVGRRRRVTGWNVLGVLLGFVGVVLLLAPWQQGEVHLLGAALCLAAAVSYAVGYIYVERFLSGRGLAPAGLACMQLIAGSGLAIVAMPFFGTQPIEPALGPVLAILVLGVLGTGVAFVLNHRLIADEGGAAASTVGYLLPLVSVLLGVVLLDERLAAFQWAGMAVILLGVALTRHRGRQEQGTVRQAAAVAAGTALTAGTAVAAGAALDASPEYDATPGAAPTQAARPTSADAATGTATAVQPDTAAQPLRAEPAQPESRVADRQHTPC</sequence>
<feature type="transmembrane region" description="Helical" evidence="7">
    <location>
        <begin position="149"/>
        <end position="170"/>
    </location>
</feature>
<proteinExistence type="inferred from homology"/>
<comment type="similarity">
    <text evidence="2">Belongs to the EamA transporter family.</text>
</comment>
<dbReference type="EMBL" id="CP016076">
    <property type="protein sequence ID" value="APU17561.1"/>
    <property type="molecule type" value="Genomic_DNA"/>
</dbReference>
<evidence type="ECO:0000256" key="7">
    <source>
        <dbReference type="SAM" id="Phobius"/>
    </source>
</evidence>
<keyword evidence="3 7" id="KW-0812">Transmembrane</keyword>
<dbReference type="Proteomes" id="UP000185511">
    <property type="component" value="Chromosome"/>
</dbReference>
<evidence type="ECO:0000256" key="1">
    <source>
        <dbReference type="ARBA" id="ARBA00004141"/>
    </source>
</evidence>
<evidence type="ECO:0000259" key="8">
    <source>
        <dbReference type="Pfam" id="PF00892"/>
    </source>
</evidence>
<feature type="transmembrane region" description="Helical" evidence="7">
    <location>
        <begin position="12"/>
        <end position="32"/>
    </location>
</feature>
<feature type="compositionally biased region" description="Basic and acidic residues" evidence="6">
    <location>
        <begin position="373"/>
        <end position="382"/>
    </location>
</feature>
<feature type="region of interest" description="Disordered" evidence="6">
    <location>
        <begin position="327"/>
        <end position="382"/>
    </location>
</feature>
<name>A0AAC9LHQ4_9PSEU</name>
<evidence type="ECO:0000256" key="2">
    <source>
        <dbReference type="ARBA" id="ARBA00007362"/>
    </source>
</evidence>
<organism evidence="9 10">
    <name type="scientific">Actinoalloteichus fjordicus</name>
    <dbReference type="NCBI Taxonomy" id="1612552"/>
    <lineage>
        <taxon>Bacteria</taxon>
        <taxon>Bacillati</taxon>
        <taxon>Actinomycetota</taxon>
        <taxon>Actinomycetes</taxon>
        <taxon>Pseudonocardiales</taxon>
        <taxon>Pseudonocardiaceae</taxon>
        <taxon>Actinoalloteichus</taxon>
    </lineage>
</organism>
<comment type="subcellular location">
    <subcellularLocation>
        <location evidence="1">Membrane</location>
        <topology evidence="1">Multi-pass membrane protein</topology>
    </subcellularLocation>
</comment>
<protein>
    <submittedName>
        <fullName evidence="9">DMT(Drug/metabolite transporter) superfamily permease</fullName>
    </submittedName>
</protein>
<evidence type="ECO:0000256" key="6">
    <source>
        <dbReference type="SAM" id="MobiDB-lite"/>
    </source>
</evidence>
<evidence type="ECO:0000313" key="9">
    <source>
        <dbReference type="EMBL" id="APU17561.1"/>
    </source>
</evidence>
<feature type="transmembrane region" description="Helical" evidence="7">
    <location>
        <begin position="38"/>
        <end position="55"/>
    </location>
</feature>
<dbReference type="AlphaFoldDB" id="A0AAC9LHQ4"/>
<feature type="transmembrane region" description="Helical" evidence="7">
    <location>
        <begin position="211"/>
        <end position="232"/>
    </location>
</feature>
<feature type="domain" description="EamA" evidence="8">
    <location>
        <begin position="12"/>
        <end position="140"/>
    </location>
</feature>
<dbReference type="GO" id="GO:0016020">
    <property type="term" value="C:membrane"/>
    <property type="evidence" value="ECO:0007669"/>
    <property type="project" value="UniProtKB-SubCell"/>
</dbReference>
<feature type="compositionally biased region" description="Low complexity" evidence="6">
    <location>
        <begin position="342"/>
        <end position="353"/>
    </location>
</feature>
<evidence type="ECO:0000256" key="5">
    <source>
        <dbReference type="ARBA" id="ARBA00023136"/>
    </source>
</evidence>